<dbReference type="InterPro" id="IPR008936">
    <property type="entry name" value="Rho_GTPase_activation_prot"/>
</dbReference>
<feature type="compositionally biased region" description="Pro residues" evidence="2">
    <location>
        <begin position="1448"/>
        <end position="1458"/>
    </location>
</feature>
<dbReference type="CDD" id="cd13277">
    <property type="entry name" value="PH_Bem3"/>
    <property type="match status" value="1"/>
</dbReference>
<proteinExistence type="predicted"/>
<feature type="region of interest" description="Disordered" evidence="2">
    <location>
        <begin position="1177"/>
        <end position="1201"/>
    </location>
</feature>
<evidence type="ECO:0000259" key="3">
    <source>
        <dbReference type="PROSITE" id="PS50003"/>
    </source>
</evidence>
<dbReference type="InterPro" id="IPR001849">
    <property type="entry name" value="PH_domain"/>
</dbReference>
<gene>
    <name evidence="5" type="ORF">VE01_08751</name>
</gene>
<accession>A0A1B8GC28</accession>
<evidence type="ECO:0000259" key="4">
    <source>
        <dbReference type="PROSITE" id="PS50238"/>
    </source>
</evidence>
<feature type="region of interest" description="Disordered" evidence="2">
    <location>
        <begin position="1419"/>
        <end position="1567"/>
    </location>
</feature>
<dbReference type="SMART" id="SM00233">
    <property type="entry name" value="PH"/>
    <property type="match status" value="1"/>
</dbReference>
<feature type="compositionally biased region" description="Basic and acidic residues" evidence="2">
    <location>
        <begin position="100"/>
        <end position="114"/>
    </location>
</feature>
<dbReference type="GO" id="GO:0035091">
    <property type="term" value="F:phosphatidylinositol binding"/>
    <property type="evidence" value="ECO:0007669"/>
    <property type="project" value="InterPro"/>
</dbReference>
<feature type="compositionally biased region" description="Pro residues" evidence="2">
    <location>
        <begin position="620"/>
        <end position="632"/>
    </location>
</feature>
<dbReference type="PANTHER" id="PTHR23176">
    <property type="entry name" value="RHO/RAC/CDC GTPASE-ACTIVATING PROTEIN"/>
    <property type="match status" value="1"/>
</dbReference>
<feature type="compositionally biased region" description="Low complexity" evidence="2">
    <location>
        <begin position="300"/>
        <end position="315"/>
    </location>
</feature>
<feature type="compositionally biased region" description="Polar residues" evidence="2">
    <location>
        <begin position="58"/>
        <end position="76"/>
    </location>
</feature>
<dbReference type="SUPFAM" id="SSF50729">
    <property type="entry name" value="PH domain-like"/>
    <property type="match status" value="1"/>
</dbReference>
<feature type="domain" description="PH" evidence="3">
    <location>
        <begin position="912"/>
        <end position="1023"/>
    </location>
</feature>
<dbReference type="FunFam" id="2.30.29.30:FF:000452">
    <property type="entry name" value="Rho GTPase activator (Bem3)"/>
    <property type="match status" value="1"/>
</dbReference>
<feature type="compositionally biased region" description="Polar residues" evidence="2">
    <location>
        <begin position="13"/>
        <end position="48"/>
    </location>
</feature>
<dbReference type="OrthoDB" id="185175at2759"/>
<feature type="region of interest" description="Disordered" evidence="2">
    <location>
        <begin position="291"/>
        <end position="679"/>
    </location>
</feature>
<evidence type="ECO:0000313" key="5">
    <source>
        <dbReference type="EMBL" id="OBT93370.1"/>
    </source>
</evidence>
<feature type="compositionally biased region" description="Polar residues" evidence="2">
    <location>
        <begin position="608"/>
        <end position="618"/>
    </location>
</feature>
<evidence type="ECO:0000313" key="6">
    <source>
        <dbReference type="Proteomes" id="UP000091956"/>
    </source>
</evidence>
<dbReference type="PROSITE" id="PS50003">
    <property type="entry name" value="PH_DOMAIN"/>
    <property type="match status" value="1"/>
</dbReference>
<feature type="compositionally biased region" description="Basic and acidic residues" evidence="2">
    <location>
        <begin position="1549"/>
        <end position="1561"/>
    </location>
</feature>
<feature type="compositionally biased region" description="Basic and acidic residues" evidence="2">
    <location>
        <begin position="1"/>
        <end position="11"/>
    </location>
</feature>
<dbReference type="GO" id="GO:0007165">
    <property type="term" value="P:signal transduction"/>
    <property type="evidence" value="ECO:0007669"/>
    <property type="project" value="InterPro"/>
</dbReference>
<feature type="region of interest" description="Disordered" evidence="2">
    <location>
        <begin position="1"/>
        <end position="177"/>
    </location>
</feature>
<dbReference type="InterPro" id="IPR011993">
    <property type="entry name" value="PH-like_dom_sf"/>
</dbReference>
<dbReference type="STRING" id="342668.A0A1B8GC28"/>
<reference evidence="6" key="2">
    <citation type="journal article" date="2018" name="Nat. Commun.">
        <title>Extreme sensitivity to ultraviolet light in the fungal pathogen causing white-nose syndrome of bats.</title>
        <authorList>
            <person name="Palmer J.M."/>
            <person name="Drees K.P."/>
            <person name="Foster J.T."/>
            <person name="Lindner D.L."/>
        </authorList>
    </citation>
    <scope>NUCLEOTIDE SEQUENCE [LARGE SCALE GENOMIC DNA]</scope>
    <source>
        <strain evidence="6">UAMH 10579</strain>
    </source>
</reference>
<feature type="region of interest" description="Disordered" evidence="2">
    <location>
        <begin position="889"/>
        <end position="918"/>
    </location>
</feature>
<feature type="compositionally biased region" description="Pro residues" evidence="2">
    <location>
        <begin position="469"/>
        <end position="479"/>
    </location>
</feature>
<dbReference type="SMART" id="SM00324">
    <property type="entry name" value="RhoGAP"/>
    <property type="match status" value="1"/>
</dbReference>
<feature type="compositionally biased region" description="Low complexity" evidence="2">
    <location>
        <begin position="423"/>
        <end position="432"/>
    </location>
</feature>
<feature type="domain" description="Rho-GAP" evidence="4">
    <location>
        <begin position="1217"/>
        <end position="1406"/>
    </location>
</feature>
<feature type="compositionally biased region" description="Basic and acidic residues" evidence="2">
    <location>
        <begin position="336"/>
        <end position="349"/>
    </location>
</feature>
<feature type="compositionally biased region" description="Polar residues" evidence="2">
    <location>
        <begin position="145"/>
        <end position="162"/>
    </location>
</feature>
<feature type="compositionally biased region" description="Polar residues" evidence="2">
    <location>
        <begin position="1460"/>
        <end position="1484"/>
    </location>
</feature>
<dbReference type="CDD" id="cd06093">
    <property type="entry name" value="PX_domain"/>
    <property type="match status" value="1"/>
</dbReference>
<feature type="compositionally biased region" description="Low complexity" evidence="2">
    <location>
        <begin position="1042"/>
        <end position="1052"/>
    </location>
</feature>
<feature type="compositionally biased region" description="Acidic residues" evidence="2">
    <location>
        <begin position="497"/>
        <end position="513"/>
    </location>
</feature>
<dbReference type="Gene3D" id="2.30.29.30">
    <property type="entry name" value="Pleckstrin-homology domain (PH domain)/Phosphotyrosine-binding domain (PTB)"/>
    <property type="match status" value="1"/>
</dbReference>
<name>A0A1B8GC28_9PEZI</name>
<dbReference type="SUPFAM" id="SSF48350">
    <property type="entry name" value="GTPase activation domain, GAP"/>
    <property type="match status" value="1"/>
</dbReference>
<evidence type="ECO:0008006" key="7">
    <source>
        <dbReference type="Google" id="ProtNLM"/>
    </source>
</evidence>
<dbReference type="Gene3D" id="1.10.555.10">
    <property type="entry name" value="Rho GTPase activation protein"/>
    <property type="match status" value="1"/>
</dbReference>
<dbReference type="EMBL" id="KV460254">
    <property type="protein sequence ID" value="OBT93370.1"/>
    <property type="molecule type" value="Genomic_DNA"/>
</dbReference>
<organism evidence="5 6">
    <name type="scientific">Pseudogymnoascus verrucosus</name>
    <dbReference type="NCBI Taxonomy" id="342668"/>
    <lineage>
        <taxon>Eukaryota</taxon>
        <taxon>Fungi</taxon>
        <taxon>Dikarya</taxon>
        <taxon>Ascomycota</taxon>
        <taxon>Pezizomycotina</taxon>
        <taxon>Leotiomycetes</taxon>
        <taxon>Thelebolales</taxon>
        <taxon>Thelebolaceae</taxon>
        <taxon>Pseudogymnoascus</taxon>
    </lineage>
</organism>
<reference evidence="5 6" key="1">
    <citation type="submission" date="2016-03" db="EMBL/GenBank/DDBJ databases">
        <title>Comparative genomics of Pseudogymnoascus destructans, the fungus causing white-nose syndrome of bats.</title>
        <authorList>
            <person name="Palmer J.M."/>
            <person name="Drees K.P."/>
            <person name="Foster J.T."/>
            <person name="Lindner D.L."/>
        </authorList>
    </citation>
    <scope>NUCLEOTIDE SEQUENCE [LARGE SCALE GENOMIC DNA]</scope>
    <source>
        <strain evidence="5 6">UAMH 10579</strain>
    </source>
</reference>
<dbReference type="PROSITE" id="PS50238">
    <property type="entry name" value="RHOGAP"/>
    <property type="match status" value="1"/>
</dbReference>
<dbReference type="Pfam" id="PF00787">
    <property type="entry name" value="PX"/>
    <property type="match status" value="1"/>
</dbReference>
<sequence>MSQHLQFRDGPSDTYNFPVQDSPTVGRTIPQSSVGNPQGSPSSLSDTGYRTHHKATPSPLQTSTSANPNHATTTPTKPGFSRPSVEEQSRTVETVRYMSRRGDEPRSPKERLDDLLASEKSFYDSEDAPASPTQAGGRPRPVHAPTSSNASSRSVSDPTSTAKLGGRSTAATPPHMAAVPEHRATMARGVPRTSSIDSAISSISGAHSHKASQDAQARGESPDIANLIQTAGSPEAVIQYLLKEKQSQTAQNTQLWRLVDKQRAMILGLNKDLERALKDKERYRKKMKESLQAITAGEPSKGSVAESSAGKSSPSPRSPEGPKGGNVGALVSAGLRESHESHDEPEHSPIDVALAPYPVTPPANLPSALNPTLPNMVDAEHKMPDPSSHALNNYNADAQPQGFESGQQQRKSPEMGREMPYNASVPPSRSLPARPPPKTDTKAGPISMQAPMLNVVSASPAKDQGRANMPPPRKPPPAPLNLGKQPNTSSHLHQADSGDELDSDYDDLLEVDEIPIFNDRGRRKTREEDDREREIAAMKDAEARSLSKKSKSRPSTSTNKDQPPQDPLPAIRQAVQISPPDMRERHLSPPDSNAGSLAGILNSSSSSEMQPETITRTFISPPPMSPGLPSSPRPMGGVHMALPRNPRDGDSQSSSNMASPPLSPRGIGAFPAMPLSPRAPRQPIPLPPNTPMSMASPGMLSKFGQMELVSPKPLQITKLAVEEQDPPMNETRYNSISESSDSVEIYRGFVTDEYPDLLLPPNALPSIDVRVASSRLKPSRVSMMFPSKGDEDPVFTLAVFGRSNGQELWRVEKDSTSLHQLDQELKKSNAFSSVKLPEKSLFNGHAPAKIDARRTALDKYVDDILNTPMDTARALHICQYLSTNTLEPNSTDSLVHTDAKSESPTKMGPGGRPVKNGYLTKRGKNFGGWKARFFVLDGPILKYYEAPGGAHLGAIKLQASKIGKQQQHQQDSQTDDADNQYRHAFLILEPKRKDSSSLVRHVLCAESDQERDEWVEALVQYVEYQDSEDEGPETVHHARNDSGTSSHTTGSTSKKRHVQGKGQTIAEADDELLRAMPYEATVAGQVPRGVHPRRKTNETPPPAYDEKDDPRHKSNDTPSPPFQGHEKDFSGQMPHPQPSVSISAPKNLTVIQDASHWGNKQTTLAPVDDRKTQKKRSFFGFGSKPRPSSESQDHIETSNLSQLSYEQHGPIRAVFGAPLAEAVKYSHPADVSVELPAVVYRCVEYLDNKNASAEEGIFRLSGSNVVIKALRERFNTEGDVNLITDEQYYDIHAVASLLKLYLRELPTTILTRELHLDFLSVTEIPDVSDKVLALNGLVHKLPKANNTLLRYLSAFLINIINNSDVNKMTVRNVGIVFSPTLNIPAPVLALFLQKYDGIFESEPQQFDQNQIEVTLTAPPLTPEDIRSPRKQHFQDLPTPSYNQASFPRGPPPSFPLPAQPNKTTYDTGFTPLQPSYESQYSQPTLGGPEYGSTGQTVGGPSYDQYSNGNAGYSRQYGNESNLNPNGQTSKQKRRESSLLGMNMGGQKKPNQDRLRNNRLVDEESFFD</sequence>
<dbReference type="InterPro" id="IPR050729">
    <property type="entry name" value="Rho-GAP"/>
</dbReference>
<dbReference type="Pfam" id="PF00620">
    <property type="entry name" value="RhoGAP"/>
    <property type="match status" value="1"/>
</dbReference>
<feature type="compositionally biased region" description="Basic and acidic residues" evidence="2">
    <location>
        <begin position="525"/>
        <end position="545"/>
    </location>
</feature>
<dbReference type="GeneID" id="28842137"/>
<dbReference type="GO" id="GO:0005096">
    <property type="term" value="F:GTPase activator activity"/>
    <property type="evidence" value="ECO:0007669"/>
    <property type="project" value="UniProtKB-KW"/>
</dbReference>
<dbReference type="SUPFAM" id="SSF64268">
    <property type="entry name" value="PX domain"/>
    <property type="match status" value="1"/>
</dbReference>
<dbReference type="InterPro" id="IPR036871">
    <property type="entry name" value="PX_dom_sf"/>
</dbReference>
<dbReference type="PANTHER" id="PTHR23176:SF129">
    <property type="entry name" value="RHO GTPASE ACTIVATING PROTEIN AT 16F, ISOFORM E-RELATED"/>
    <property type="match status" value="1"/>
</dbReference>
<dbReference type="Gene3D" id="3.30.1520.10">
    <property type="entry name" value="Phox-like domain"/>
    <property type="match status" value="1"/>
</dbReference>
<dbReference type="RefSeq" id="XP_018127103.1">
    <property type="nucleotide sequence ID" value="XM_018278170.2"/>
</dbReference>
<feature type="compositionally biased region" description="Basic and acidic residues" evidence="2">
    <location>
        <begin position="1104"/>
        <end position="1115"/>
    </location>
</feature>
<dbReference type="GO" id="GO:0005938">
    <property type="term" value="C:cell cortex"/>
    <property type="evidence" value="ECO:0007669"/>
    <property type="project" value="UniProtKB-ARBA"/>
</dbReference>
<dbReference type="Proteomes" id="UP000091956">
    <property type="component" value="Unassembled WGS sequence"/>
</dbReference>
<feature type="region of interest" description="Disordered" evidence="2">
    <location>
        <begin position="1026"/>
        <end position="1063"/>
    </location>
</feature>
<dbReference type="InterPro" id="IPR001683">
    <property type="entry name" value="PX_dom"/>
</dbReference>
<dbReference type="Pfam" id="PF00169">
    <property type="entry name" value="PH"/>
    <property type="match status" value="1"/>
</dbReference>
<dbReference type="InterPro" id="IPR000198">
    <property type="entry name" value="RhoGAP_dom"/>
</dbReference>
<evidence type="ECO:0000256" key="2">
    <source>
        <dbReference type="SAM" id="MobiDB-lite"/>
    </source>
</evidence>
<feature type="compositionally biased region" description="Polar residues" evidence="2">
    <location>
        <begin position="389"/>
        <end position="410"/>
    </location>
</feature>
<keyword evidence="6" id="KW-1185">Reference proteome</keyword>
<feature type="compositionally biased region" description="Polar residues" evidence="2">
    <location>
        <begin position="1503"/>
        <end position="1529"/>
    </location>
</feature>
<keyword evidence="1" id="KW-0343">GTPase activation</keyword>
<feature type="region of interest" description="Disordered" evidence="2">
    <location>
        <begin position="1082"/>
        <end position="1142"/>
    </location>
</feature>
<evidence type="ECO:0000256" key="1">
    <source>
        <dbReference type="ARBA" id="ARBA00022468"/>
    </source>
</evidence>
<protein>
    <recommendedName>
        <fullName evidence="7">Rho GTPase-activating protein</fullName>
    </recommendedName>
</protein>